<evidence type="ECO:0000256" key="1">
    <source>
        <dbReference type="ARBA" id="ARBA00010139"/>
    </source>
</evidence>
<evidence type="ECO:0000256" key="2">
    <source>
        <dbReference type="ARBA" id="ARBA00022630"/>
    </source>
</evidence>
<dbReference type="Gene3D" id="3.50.50.60">
    <property type="entry name" value="FAD/NAD(P)-binding domain"/>
    <property type="match status" value="3"/>
</dbReference>
<evidence type="ECO:0000256" key="4">
    <source>
        <dbReference type="ARBA" id="ARBA00023002"/>
    </source>
</evidence>
<proteinExistence type="inferred from homology"/>
<keyword evidence="3" id="KW-0274">FAD</keyword>
<dbReference type="SUPFAM" id="SSF51905">
    <property type="entry name" value="FAD/NAD(P)-binding domain"/>
    <property type="match status" value="2"/>
</dbReference>
<protein>
    <submittedName>
        <fullName evidence="5">4-hydroxyacetophenone monooxygenase</fullName>
    </submittedName>
</protein>
<dbReference type="GO" id="GO:0004499">
    <property type="term" value="F:N,N-dimethylaniline monooxygenase activity"/>
    <property type="evidence" value="ECO:0007669"/>
    <property type="project" value="InterPro"/>
</dbReference>
<keyword evidence="2" id="KW-0285">Flavoprotein</keyword>
<keyword evidence="5" id="KW-0503">Monooxygenase</keyword>
<dbReference type="PRINTS" id="PR00368">
    <property type="entry name" value="FADPNR"/>
</dbReference>
<dbReference type="AlphaFoldDB" id="A0A8K0TRN1"/>
<organism evidence="5 6">
    <name type="scientific">Plectosphaerella cucumerina</name>
    <dbReference type="NCBI Taxonomy" id="40658"/>
    <lineage>
        <taxon>Eukaryota</taxon>
        <taxon>Fungi</taxon>
        <taxon>Dikarya</taxon>
        <taxon>Ascomycota</taxon>
        <taxon>Pezizomycotina</taxon>
        <taxon>Sordariomycetes</taxon>
        <taxon>Hypocreomycetidae</taxon>
        <taxon>Glomerellales</taxon>
        <taxon>Plectosphaerellaceae</taxon>
        <taxon>Plectosphaerella</taxon>
    </lineage>
</organism>
<keyword evidence="4" id="KW-0560">Oxidoreductase</keyword>
<comment type="caution">
    <text evidence="5">The sequence shown here is derived from an EMBL/GenBank/DDBJ whole genome shotgun (WGS) entry which is preliminary data.</text>
</comment>
<keyword evidence="6" id="KW-1185">Reference proteome</keyword>
<dbReference type="GO" id="GO:0050661">
    <property type="term" value="F:NADP binding"/>
    <property type="evidence" value="ECO:0007669"/>
    <property type="project" value="InterPro"/>
</dbReference>
<dbReference type="GO" id="GO:0050660">
    <property type="term" value="F:flavin adenine dinucleotide binding"/>
    <property type="evidence" value="ECO:0007669"/>
    <property type="project" value="InterPro"/>
</dbReference>
<dbReference type="OrthoDB" id="74360at2759"/>
<dbReference type="InterPro" id="IPR036188">
    <property type="entry name" value="FAD/NAD-bd_sf"/>
</dbReference>
<evidence type="ECO:0000313" key="6">
    <source>
        <dbReference type="Proteomes" id="UP000813385"/>
    </source>
</evidence>
<dbReference type="InterPro" id="IPR020946">
    <property type="entry name" value="Flavin_mOase-like"/>
</dbReference>
<sequence length="628" mass="70684">MGSIQIETPVTGDAQGHVAESLDLKPKLDIAVNPVQLDPLNTIKPDTTTKKPIIPPPNYANPPRKLIDRYIDEPRSLRVAVVGAGLSGITAGILLPAKVPGIKLTIFEKNADVSGTWFENRYPGVRCDVPAHVYQSTFAPNSQWTEKFAQGPEIRAYWQRLAREHGVYELLQLSHRVEQLEWDASAAEWRITVRDLLKDETRVETADFVLTAIGRFNAWKLPDYPGINDYKGLLRHASNWDETFDPRGKKIAVIGNGASGIQLTTHLQRVAGRVDHYARNKTWVPASFAGDETSIDPIAYPQEQRDRFRDDPDAYLAFRKDIEEKYYRGFEGWLRGHEAVEDQRERYTALMNEKLAARKPELVGELIPDFSPHCRRLTPGPGYLEAITSDNVDYVRTHIARFTEKGIETTDGTVREVDAIFCATGANIDMVPPFPIIAGGEDLSLAWREDGTFGFPYSYLGAATPGFPNLLFVHGIGGSGRAGTVPHNVENQVVFYARILRKVAYEGIRTIQPSRRAADQYTEWSDAFFATTVLAEDCSSWYNSGKAGSRIHGLWPGSASLVTILKRNPRWEDWEYEYLPEAGGNPFLWYFGRGCTRKELDPESDVTPYLKRDPVDLRDVHESWYSVP</sequence>
<accession>A0A8K0TRN1</accession>
<reference evidence="5" key="1">
    <citation type="journal article" date="2021" name="Nat. Commun.">
        <title>Genetic determinants of endophytism in the Arabidopsis root mycobiome.</title>
        <authorList>
            <person name="Mesny F."/>
            <person name="Miyauchi S."/>
            <person name="Thiergart T."/>
            <person name="Pickel B."/>
            <person name="Atanasova L."/>
            <person name="Karlsson M."/>
            <person name="Huettel B."/>
            <person name="Barry K.W."/>
            <person name="Haridas S."/>
            <person name="Chen C."/>
            <person name="Bauer D."/>
            <person name="Andreopoulos W."/>
            <person name="Pangilinan J."/>
            <person name="LaButti K."/>
            <person name="Riley R."/>
            <person name="Lipzen A."/>
            <person name="Clum A."/>
            <person name="Drula E."/>
            <person name="Henrissat B."/>
            <person name="Kohler A."/>
            <person name="Grigoriev I.V."/>
            <person name="Martin F.M."/>
            <person name="Hacquard S."/>
        </authorList>
    </citation>
    <scope>NUCLEOTIDE SEQUENCE</scope>
    <source>
        <strain evidence="5">MPI-CAGE-AT-0016</strain>
    </source>
</reference>
<evidence type="ECO:0000313" key="5">
    <source>
        <dbReference type="EMBL" id="KAH7368214.1"/>
    </source>
</evidence>
<dbReference type="InterPro" id="IPR051209">
    <property type="entry name" value="FAD-bind_Monooxygenase_sf"/>
</dbReference>
<dbReference type="Pfam" id="PF00743">
    <property type="entry name" value="FMO-like"/>
    <property type="match status" value="1"/>
</dbReference>
<comment type="similarity">
    <text evidence="1">Belongs to the FAD-binding monooxygenase family.</text>
</comment>
<dbReference type="Proteomes" id="UP000813385">
    <property type="component" value="Unassembled WGS sequence"/>
</dbReference>
<name>A0A8K0TRN1_9PEZI</name>
<gene>
    <name evidence="5" type="ORF">B0T11DRAFT_295901</name>
</gene>
<dbReference type="EMBL" id="JAGPXD010000002">
    <property type="protein sequence ID" value="KAH7368214.1"/>
    <property type="molecule type" value="Genomic_DNA"/>
</dbReference>
<dbReference type="PANTHER" id="PTHR42877">
    <property type="entry name" value="L-ORNITHINE N(5)-MONOOXYGENASE-RELATED"/>
    <property type="match status" value="1"/>
</dbReference>
<dbReference type="PANTHER" id="PTHR42877:SF6">
    <property type="entry name" value="MONOOXYGENASE, PUTATIVE (AFU_ORTHOLOGUE AFUA_3G15050)-RELATED"/>
    <property type="match status" value="1"/>
</dbReference>
<evidence type="ECO:0000256" key="3">
    <source>
        <dbReference type="ARBA" id="ARBA00022827"/>
    </source>
</evidence>